<dbReference type="Gene3D" id="3.30.1330.40">
    <property type="entry name" value="RutC-like"/>
    <property type="match status" value="1"/>
</dbReference>
<dbReference type="RefSeq" id="WP_171244815.1">
    <property type="nucleotide sequence ID" value="NZ_JABEPQ010000004.1"/>
</dbReference>
<gene>
    <name evidence="1" type="ORF">HJG52_17065</name>
</gene>
<comment type="caution">
    <text evidence="1">The sequence shown here is derived from an EMBL/GenBank/DDBJ whole genome shotgun (WGS) entry which is preliminary data.</text>
</comment>
<dbReference type="PANTHER" id="PTHR11803:SF39">
    <property type="entry name" value="2-IMINOBUTANOATE_2-IMINOPROPANOATE DEAMINASE"/>
    <property type="match status" value="1"/>
</dbReference>
<dbReference type="GO" id="GO:0005829">
    <property type="term" value="C:cytosol"/>
    <property type="evidence" value="ECO:0007669"/>
    <property type="project" value="TreeGrafter"/>
</dbReference>
<dbReference type="InterPro" id="IPR035959">
    <property type="entry name" value="RutC-like_sf"/>
</dbReference>
<dbReference type="SUPFAM" id="SSF55298">
    <property type="entry name" value="YjgF-like"/>
    <property type="match status" value="1"/>
</dbReference>
<evidence type="ECO:0000313" key="2">
    <source>
        <dbReference type="Proteomes" id="UP000588586"/>
    </source>
</evidence>
<name>A0A849HID0_9MICO</name>
<evidence type="ECO:0000313" key="1">
    <source>
        <dbReference type="EMBL" id="NNM47705.1"/>
    </source>
</evidence>
<dbReference type="InterPro" id="IPR006175">
    <property type="entry name" value="YjgF/YER057c/UK114"/>
</dbReference>
<sequence>MSRRSGTPVEGPAPGGPYSHAVRIGSTVAIAGQCGYLPDRSLVEGVTAQTRLALDNLRGALESVGSGLGDVIAVNAYLTELDHFGEFNAAYAEYFDEPFPARTTIYCGLRPGVLVEVSATAVVDDD</sequence>
<dbReference type="Proteomes" id="UP000588586">
    <property type="component" value="Unassembled WGS sequence"/>
</dbReference>
<dbReference type="CDD" id="cd00448">
    <property type="entry name" value="YjgF_YER057c_UK114_family"/>
    <property type="match status" value="1"/>
</dbReference>
<dbReference type="EMBL" id="JABEPQ010000004">
    <property type="protein sequence ID" value="NNM47705.1"/>
    <property type="molecule type" value="Genomic_DNA"/>
</dbReference>
<keyword evidence="2" id="KW-1185">Reference proteome</keyword>
<organism evidence="1 2">
    <name type="scientific">Knoellia koreensis</name>
    <dbReference type="NCBI Taxonomy" id="2730921"/>
    <lineage>
        <taxon>Bacteria</taxon>
        <taxon>Bacillati</taxon>
        <taxon>Actinomycetota</taxon>
        <taxon>Actinomycetes</taxon>
        <taxon>Micrococcales</taxon>
        <taxon>Intrasporangiaceae</taxon>
        <taxon>Knoellia</taxon>
    </lineage>
</organism>
<protein>
    <submittedName>
        <fullName evidence="1">RidA family protein</fullName>
    </submittedName>
</protein>
<dbReference type="AlphaFoldDB" id="A0A849HID0"/>
<dbReference type="GO" id="GO:0019239">
    <property type="term" value="F:deaminase activity"/>
    <property type="evidence" value="ECO:0007669"/>
    <property type="project" value="TreeGrafter"/>
</dbReference>
<reference evidence="1 2" key="1">
    <citation type="submission" date="2020-04" db="EMBL/GenBank/DDBJ databases">
        <title>Knoellia sp. isolate from air conditioner.</title>
        <authorList>
            <person name="Chea S."/>
            <person name="Kim D.-U."/>
        </authorList>
    </citation>
    <scope>NUCLEOTIDE SEQUENCE [LARGE SCALE GENOMIC DNA]</scope>
    <source>
        <strain evidence="1 2">DB2414S</strain>
    </source>
</reference>
<dbReference type="Pfam" id="PF01042">
    <property type="entry name" value="Ribonuc_L-PSP"/>
    <property type="match status" value="1"/>
</dbReference>
<accession>A0A849HID0</accession>
<proteinExistence type="predicted"/>
<dbReference type="PANTHER" id="PTHR11803">
    <property type="entry name" value="2-IMINOBUTANOATE/2-IMINOPROPANOATE DEAMINASE RIDA"/>
    <property type="match status" value="1"/>
</dbReference>